<gene>
    <name evidence="2" type="ORF">E2C01_084595</name>
</gene>
<feature type="domain" description="Fibronectin type-III" evidence="1">
    <location>
        <begin position="1"/>
        <end position="49"/>
    </location>
</feature>
<protein>
    <recommendedName>
        <fullName evidence="1">Fibronectin type-III domain-containing protein</fullName>
    </recommendedName>
</protein>
<dbReference type="InterPro" id="IPR013783">
    <property type="entry name" value="Ig-like_fold"/>
</dbReference>
<organism evidence="2 3">
    <name type="scientific">Portunus trituberculatus</name>
    <name type="common">Swimming crab</name>
    <name type="synonym">Neptunus trituberculatus</name>
    <dbReference type="NCBI Taxonomy" id="210409"/>
    <lineage>
        <taxon>Eukaryota</taxon>
        <taxon>Metazoa</taxon>
        <taxon>Ecdysozoa</taxon>
        <taxon>Arthropoda</taxon>
        <taxon>Crustacea</taxon>
        <taxon>Multicrustacea</taxon>
        <taxon>Malacostraca</taxon>
        <taxon>Eumalacostraca</taxon>
        <taxon>Eucarida</taxon>
        <taxon>Decapoda</taxon>
        <taxon>Pleocyemata</taxon>
        <taxon>Brachyura</taxon>
        <taxon>Eubrachyura</taxon>
        <taxon>Portunoidea</taxon>
        <taxon>Portunidae</taxon>
        <taxon>Portuninae</taxon>
        <taxon>Portunus</taxon>
    </lineage>
</organism>
<reference evidence="2 3" key="1">
    <citation type="submission" date="2019-05" db="EMBL/GenBank/DDBJ databases">
        <title>Another draft genome of Portunus trituberculatus and its Hox gene families provides insights of decapod evolution.</title>
        <authorList>
            <person name="Jeong J.-H."/>
            <person name="Song I."/>
            <person name="Kim S."/>
            <person name="Choi T."/>
            <person name="Kim D."/>
            <person name="Ryu S."/>
            <person name="Kim W."/>
        </authorList>
    </citation>
    <scope>NUCLEOTIDE SEQUENCE [LARGE SCALE GENOMIC DNA]</scope>
    <source>
        <tissue evidence="2">Muscle</tissue>
    </source>
</reference>
<dbReference type="CDD" id="cd00063">
    <property type="entry name" value="FN3"/>
    <property type="match status" value="1"/>
</dbReference>
<dbReference type="InterPro" id="IPR003961">
    <property type="entry name" value="FN3_dom"/>
</dbReference>
<evidence type="ECO:0000259" key="1">
    <source>
        <dbReference type="PROSITE" id="PS50853"/>
    </source>
</evidence>
<dbReference type="AlphaFoldDB" id="A0A5B7IVS6"/>
<accession>A0A5B7IVS6</accession>
<dbReference type="EMBL" id="VSRR010081698">
    <property type="protein sequence ID" value="MPC89641.1"/>
    <property type="molecule type" value="Genomic_DNA"/>
</dbReference>
<dbReference type="Pfam" id="PF00041">
    <property type="entry name" value="fn3"/>
    <property type="match status" value="1"/>
</dbReference>
<dbReference type="PROSITE" id="PS50853">
    <property type="entry name" value="FN3"/>
    <property type="match status" value="1"/>
</dbReference>
<dbReference type="InterPro" id="IPR036116">
    <property type="entry name" value="FN3_sf"/>
</dbReference>
<proteinExistence type="predicted"/>
<name>A0A5B7IVS6_PORTR</name>
<dbReference type="Proteomes" id="UP000324222">
    <property type="component" value="Unassembled WGS sequence"/>
</dbReference>
<dbReference type="Gene3D" id="2.60.40.10">
    <property type="entry name" value="Immunoglobulins"/>
    <property type="match status" value="1"/>
</dbReference>
<evidence type="ECO:0000313" key="3">
    <source>
        <dbReference type="Proteomes" id="UP000324222"/>
    </source>
</evidence>
<keyword evidence="3" id="KW-1185">Reference proteome</keyword>
<comment type="caution">
    <text evidence="2">The sequence shown here is derived from an EMBL/GenBank/DDBJ whole genome shotgun (WGS) entry which is preliminary data.</text>
</comment>
<dbReference type="SUPFAM" id="SSF49265">
    <property type="entry name" value="Fibronectin type III"/>
    <property type="match status" value="1"/>
</dbReference>
<sequence length="49" mass="5639">MSADSILVSWLPPERPNGIITQYTVYYKEHGKSDSEVRMPCCFTQIFIS</sequence>
<evidence type="ECO:0000313" key="2">
    <source>
        <dbReference type="EMBL" id="MPC89641.1"/>
    </source>
</evidence>